<protein>
    <submittedName>
        <fullName evidence="2">IS1595 family transposase</fullName>
    </submittedName>
</protein>
<evidence type="ECO:0000313" key="2">
    <source>
        <dbReference type="EMBL" id="MDP4535509.1"/>
    </source>
</evidence>
<feature type="domain" description="ISXO2-like transposase" evidence="1">
    <location>
        <begin position="117"/>
        <end position="293"/>
    </location>
</feature>
<dbReference type="NCBIfam" id="NF033547">
    <property type="entry name" value="transpos_IS1595"/>
    <property type="match status" value="1"/>
</dbReference>
<reference evidence="2 3" key="1">
    <citation type="submission" date="2023-08" db="EMBL/GenBank/DDBJ databases">
        <authorList>
            <person name="Joshi A."/>
            <person name="Thite S."/>
        </authorList>
    </citation>
    <scope>NUCLEOTIDE SEQUENCE [LARGE SCALE GENOMIC DNA]</scope>
    <source>
        <strain evidence="2 3">AC40</strain>
    </source>
</reference>
<name>A0ABT9GXB5_9GAMM</name>
<dbReference type="Pfam" id="PF12760">
    <property type="entry name" value="Zn_ribbon_IS1595"/>
    <property type="match status" value="1"/>
</dbReference>
<dbReference type="Proteomes" id="UP001231616">
    <property type="component" value="Unassembled WGS sequence"/>
</dbReference>
<dbReference type="Pfam" id="PF12762">
    <property type="entry name" value="DDE_Tnp_IS1595"/>
    <property type="match status" value="1"/>
</dbReference>
<sequence>MSEDDAFKFFCGIRWGNQTTQSCLSCGAIDQHFFRASRRQWRCKHCDAYFSVTTKTIWADRKLSFKKLLLMLFVFTSSPNGISASSLSRKLGVAYKTAWIFCHKLREALMRTEDKALMSGEVHVDGGHFGGKPRSGQFRNKAKPEAIAEKIKLGKSQGAKRSKISRANFERKKRNRRIVMVVRQVTPGLGGVRTRCLLAKAEDDSAARFIAQNYIEKGALVRTDECPAYSMFSSRFIHETVEHSKEYSTIDGVNNNQAESFFSRLRRSEYGTFHRMMARYMLDYCNEMTWREDHRRTTEGFRFTDALRRSLIVGYSRWWRGYGEGVRRGSELLFNENK</sequence>
<keyword evidence="3" id="KW-1185">Reference proteome</keyword>
<evidence type="ECO:0000313" key="3">
    <source>
        <dbReference type="Proteomes" id="UP001231616"/>
    </source>
</evidence>
<proteinExistence type="predicted"/>
<dbReference type="InterPro" id="IPR024442">
    <property type="entry name" value="Transposase_Zn_ribbon"/>
</dbReference>
<dbReference type="RefSeq" id="WP_305892774.1">
    <property type="nucleotide sequence ID" value="NZ_JAUZVZ010000005.1"/>
</dbReference>
<organism evidence="2 3">
    <name type="scientific">Alkalimonas collagenimarina</name>
    <dbReference type="NCBI Taxonomy" id="400390"/>
    <lineage>
        <taxon>Bacteria</taxon>
        <taxon>Pseudomonadati</taxon>
        <taxon>Pseudomonadota</taxon>
        <taxon>Gammaproteobacteria</taxon>
        <taxon>Alkalimonas</taxon>
    </lineage>
</organism>
<accession>A0ABT9GXB5</accession>
<evidence type="ECO:0000259" key="1">
    <source>
        <dbReference type="SMART" id="SM01126"/>
    </source>
</evidence>
<dbReference type="SMART" id="SM01126">
    <property type="entry name" value="DDE_Tnp_IS1595"/>
    <property type="match status" value="1"/>
</dbReference>
<comment type="caution">
    <text evidence="2">The sequence shown here is derived from an EMBL/GenBank/DDBJ whole genome shotgun (WGS) entry which is preliminary data.</text>
</comment>
<dbReference type="InterPro" id="IPR024445">
    <property type="entry name" value="Tnp_ISXO2-like"/>
</dbReference>
<gene>
    <name evidence="2" type="ORF">Q3O60_04800</name>
</gene>
<dbReference type="EMBL" id="JAUZVZ010000005">
    <property type="protein sequence ID" value="MDP4535509.1"/>
    <property type="molecule type" value="Genomic_DNA"/>
</dbReference>